<proteinExistence type="predicted"/>
<reference evidence="1 2" key="1">
    <citation type="submission" date="2016-01" db="EMBL/GenBank/DDBJ databases">
        <title>Highly variable Streptococcus oralis are common among viridans streptococci isolated from primates.</title>
        <authorList>
            <person name="Denapaite D."/>
            <person name="Rieger M."/>
            <person name="Koendgen S."/>
            <person name="Brueckner R."/>
            <person name="Ochigava I."/>
            <person name="Kappeler P."/>
            <person name="Maetz-Rensing K."/>
            <person name="Leendertz F."/>
            <person name="Hakenbeck R."/>
        </authorList>
    </citation>
    <scope>NUCLEOTIDE SEQUENCE [LARGE SCALE GENOMIC DNA]</scope>
    <source>
        <strain evidence="1 2">DD14</strain>
    </source>
</reference>
<sequence>MVLYHIFLEIAEGKLAEMKTVLLFKAMKRTRKILIFVI</sequence>
<evidence type="ECO:0000313" key="2">
    <source>
        <dbReference type="Proteomes" id="UP000070497"/>
    </source>
</evidence>
<gene>
    <name evidence="1" type="ORF">SORDD14_01196</name>
</gene>
<dbReference type="Proteomes" id="UP000070497">
    <property type="component" value="Unassembled WGS sequence"/>
</dbReference>
<comment type="caution">
    <text evidence="1">The sequence shown here is derived from an EMBL/GenBank/DDBJ whole genome shotgun (WGS) entry which is preliminary data.</text>
</comment>
<organism evidence="1 2">
    <name type="scientific">Streptococcus oralis</name>
    <dbReference type="NCBI Taxonomy" id="1303"/>
    <lineage>
        <taxon>Bacteria</taxon>
        <taxon>Bacillati</taxon>
        <taxon>Bacillota</taxon>
        <taxon>Bacilli</taxon>
        <taxon>Lactobacillales</taxon>
        <taxon>Streptococcaceae</taxon>
        <taxon>Streptococcus</taxon>
    </lineage>
</organism>
<accession>A0A139P021</accession>
<protein>
    <submittedName>
        <fullName evidence="1">Uncharacterized protein</fullName>
    </submittedName>
</protein>
<name>A0A139P021_STROR</name>
<dbReference type="PATRIC" id="fig|1303.77.peg.1336"/>
<dbReference type="EMBL" id="LQRI01000157">
    <property type="protein sequence ID" value="KXT81591.1"/>
    <property type="molecule type" value="Genomic_DNA"/>
</dbReference>
<evidence type="ECO:0000313" key="1">
    <source>
        <dbReference type="EMBL" id="KXT81591.1"/>
    </source>
</evidence>
<dbReference type="AlphaFoldDB" id="A0A139P021"/>